<dbReference type="EMBL" id="QCYY01003250">
    <property type="protein sequence ID" value="ROT64449.1"/>
    <property type="molecule type" value="Genomic_DNA"/>
</dbReference>
<gene>
    <name evidence="4" type="ORF">C7M84_017609</name>
</gene>
<evidence type="ECO:0000259" key="3">
    <source>
        <dbReference type="Pfam" id="PF17921"/>
    </source>
</evidence>
<reference evidence="4 5" key="1">
    <citation type="submission" date="2018-04" db="EMBL/GenBank/DDBJ databases">
        <authorList>
            <person name="Zhang X."/>
            <person name="Yuan J."/>
            <person name="Li F."/>
            <person name="Xiang J."/>
        </authorList>
    </citation>
    <scope>NUCLEOTIDE SEQUENCE [LARGE SCALE GENOMIC DNA]</scope>
    <source>
        <tissue evidence="4">Muscle</tissue>
    </source>
</reference>
<dbReference type="InterPro" id="IPR050951">
    <property type="entry name" value="Retrovirus_Pol_polyprotein"/>
</dbReference>
<proteinExistence type="predicted"/>
<dbReference type="PANTHER" id="PTHR37984:SF5">
    <property type="entry name" value="PROTEIN NYNRIN-LIKE"/>
    <property type="match status" value="1"/>
</dbReference>
<dbReference type="PANTHER" id="PTHR37984">
    <property type="entry name" value="PROTEIN CBG26694"/>
    <property type="match status" value="1"/>
</dbReference>
<sequence>MVRLFGDKALKDISNPHLFRLKEKMLQYKFTIRYLPGKHNAAADFLSKYPGARTDPDKVDEEQNTIAAATVASLDLSEHATLNEELVKQVAVEDPSYQLLVESVTNSDWGSYRAQELACLRPFYCVKNRLAVAGGLVTYTFGQGCVRLVIPEALRGQIAANLHASHQGLDSMLRRARQAIYWPGIEGDLQYHRASCNSCNANAPSQLPEPLLLTPPLEFPFQQTVANLQFGAKRILQDNKGAGGNLDTDKMSFALLQYLNTPLRGVNKSPAKMTIGKQLRDGIPTARVNYKIDPQWRQTLNKRELQMPGSSVWIEHQATKAWSKSGTMVEVRPYRQYTVRIDGSGRITLRNPSHLKEASPLDPLSSPAQQMSPELPPMRPCRQRSRPGWLNDYVSQ</sequence>
<comment type="caution">
    <text evidence="4">The sequence shown here is derived from an EMBL/GenBank/DDBJ whole genome shotgun (WGS) entry which is preliminary data.</text>
</comment>
<dbReference type="OrthoDB" id="6372335at2759"/>
<dbReference type="AlphaFoldDB" id="A0A423SJW5"/>
<reference evidence="4 5" key="2">
    <citation type="submission" date="2019-01" db="EMBL/GenBank/DDBJ databases">
        <title>The decoding of complex shrimp genome reveals the adaptation for benthos swimmer, frequently molting mechanism and breeding impact on genome.</title>
        <authorList>
            <person name="Sun Y."/>
            <person name="Gao Y."/>
            <person name="Yu Y."/>
        </authorList>
    </citation>
    <scope>NUCLEOTIDE SEQUENCE [LARGE SCALE GENOMIC DNA]</scope>
    <source>
        <tissue evidence="4">Muscle</tissue>
    </source>
</reference>
<organism evidence="4 5">
    <name type="scientific">Penaeus vannamei</name>
    <name type="common">Whiteleg shrimp</name>
    <name type="synonym">Litopenaeus vannamei</name>
    <dbReference type="NCBI Taxonomy" id="6689"/>
    <lineage>
        <taxon>Eukaryota</taxon>
        <taxon>Metazoa</taxon>
        <taxon>Ecdysozoa</taxon>
        <taxon>Arthropoda</taxon>
        <taxon>Crustacea</taxon>
        <taxon>Multicrustacea</taxon>
        <taxon>Malacostraca</taxon>
        <taxon>Eumalacostraca</taxon>
        <taxon>Eucarida</taxon>
        <taxon>Decapoda</taxon>
        <taxon>Dendrobranchiata</taxon>
        <taxon>Penaeoidea</taxon>
        <taxon>Penaeidae</taxon>
        <taxon>Penaeus</taxon>
    </lineage>
</organism>
<name>A0A423SJW5_PENVA</name>
<evidence type="ECO:0000313" key="5">
    <source>
        <dbReference type="Proteomes" id="UP000283509"/>
    </source>
</evidence>
<evidence type="ECO:0000313" key="4">
    <source>
        <dbReference type="EMBL" id="ROT64449.1"/>
    </source>
</evidence>
<feature type="region of interest" description="Disordered" evidence="2">
    <location>
        <begin position="350"/>
        <end position="396"/>
    </location>
</feature>
<dbReference type="Gene3D" id="1.10.340.70">
    <property type="match status" value="1"/>
</dbReference>
<dbReference type="EC" id="2.7.7.49" evidence="1"/>
<dbReference type="GO" id="GO:0003964">
    <property type="term" value="F:RNA-directed DNA polymerase activity"/>
    <property type="evidence" value="ECO:0007669"/>
    <property type="project" value="UniProtKB-EC"/>
</dbReference>
<dbReference type="InterPro" id="IPR041588">
    <property type="entry name" value="Integrase_H2C2"/>
</dbReference>
<evidence type="ECO:0000256" key="1">
    <source>
        <dbReference type="ARBA" id="ARBA00012493"/>
    </source>
</evidence>
<evidence type="ECO:0000256" key="2">
    <source>
        <dbReference type="SAM" id="MobiDB-lite"/>
    </source>
</evidence>
<protein>
    <recommendedName>
        <fullName evidence="1">RNA-directed DNA polymerase</fullName>
        <ecNumber evidence="1">2.7.7.49</ecNumber>
    </recommendedName>
</protein>
<accession>A0A423SJW5</accession>
<dbReference type="Proteomes" id="UP000283509">
    <property type="component" value="Unassembled WGS sequence"/>
</dbReference>
<dbReference type="Pfam" id="PF17921">
    <property type="entry name" value="Integrase_H2C2"/>
    <property type="match status" value="1"/>
</dbReference>
<keyword evidence="5" id="KW-1185">Reference proteome</keyword>
<feature type="domain" description="Integrase zinc-binding" evidence="3">
    <location>
        <begin position="150"/>
        <end position="204"/>
    </location>
</feature>